<proteinExistence type="predicted"/>
<dbReference type="AlphaFoldDB" id="A0AA38M7Q3"/>
<keyword evidence="2" id="KW-1185">Reference proteome</keyword>
<accession>A0AA38M7Q3</accession>
<protein>
    <submittedName>
        <fullName evidence="1">Uncharacterized protein</fullName>
    </submittedName>
</protein>
<sequence length="105" mass="12463">MLRRKNRMTNGRIKTRYDLQDNSVESQARDLVWLYNPRRSNSCCPKLSSDWEGRCIVVMTINDVIYRTRRELNRKMKIVHLDRLMKSVDIFDRDDQNQGGGSVTK</sequence>
<organism evidence="1 2">
    <name type="scientific">Zophobas morio</name>
    <dbReference type="NCBI Taxonomy" id="2755281"/>
    <lineage>
        <taxon>Eukaryota</taxon>
        <taxon>Metazoa</taxon>
        <taxon>Ecdysozoa</taxon>
        <taxon>Arthropoda</taxon>
        <taxon>Hexapoda</taxon>
        <taxon>Insecta</taxon>
        <taxon>Pterygota</taxon>
        <taxon>Neoptera</taxon>
        <taxon>Endopterygota</taxon>
        <taxon>Coleoptera</taxon>
        <taxon>Polyphaga</taxon>
        <taxon>Cucujiformia</taxon>
        <taxon>Tenebrionidae</taxon>
        <taxon>Zophobas</taxon>
    </lineage>
</organism>
<name>A0AA38M7Q3_9CUCU</name>
<evidence type="ECO:0000313" key="1">
    <source>
        <dbReference type="EMBL" id="KAJ3646491.1"/>
    </source>
</evidence>
<comment type="caution">
    <text evidence="1">The sequence shown here is derived from an EMBL/GenBank/DDBJ whole genome shotgun (WGS) entry which is preliminary data.</text>
</comment>
<evidence type="ECO:0000313" key="2">
    <source>
        <dbReference type="Proteomes" id="UP001168821"/>
    </source>
</evidence>
<dbReference type="Proteomes" id="UP001168821">
    <property type="component" value="Unassembled WGS sequence"/>
</dbReference>
<reference evidence="1" key="1">
    <citation type="journal article" date="2023" name="G3 (Bethesda)">
        <title>Whole genome assemblies of Zophobas morio and Tenebrio molitor.</title>
        <authorList>
            <person name="Kaur S."/>
            <person name="Stinson S.A."/>
            <person name="diCenzo G.C."/>
        </authorList>
    </citation>
    <scope>NUCLEOTIDE SEQUENCE</scope>
    <source>
        <strain evidence="1">QUZm001</strain>
    </source>
</reference>
<dbReference type="EMBL" id="JALNTZ010000007">
    <property type="protein sequence ID" value="KAJ3646491.1"/>
    <property type="molecule type" value="Genomic_DNA"/>
</dbReference>
<gene>
    <name evidence="1" type="ORF">Zmor_024077</name>
</gene>